<dbReference type="GO" id="GO:0016301">
    <property type="term" value="F:kinase activity"/>
    <property type="evidence" value="ECO:0007669"/>
    <property type="project" value="UniProtKB-KW"/>
</dbReference>
<proteinExistence type="predicted"/>
<evidence type="ECO:0000256" key="1">
    <source>
        <dbReference type="SAM" id="Phobius"/>
    </source>
</evidence>
<dbReference type="AlphaFoldDB" id="A0A5A7Q6N5"/>
<feature type="transmembrane region" description="Helical" evidence="1">
    <location>
        <begin position="65"/>
        <end position="88"/>
    </location>
</feature>
<dbReference type="InterPro" id="IPR036075">
    <property type="entry name" value="ARMT-1-like_metal-bd_sf"/>
</dbReference>
<feature type="transmembrane region" description="Helical" evidence="1">
    <location>
        <begin position="94"/>
        <end position="112"/>
    </location>
</feature>
<comment type="caution">
    <text evidence="2">The sequence shown here is derived from an EMBL/GenBank/DDBJ whole genome shotgun (WGS) entry which is preliminary data.</text>
</comment>
<keyword evidence="1" id="KW-0812">Transmembrane</keyword>
<evidence type="ECO:0000313" key="3">
    <source>
        <dbReference type="Proteomes" id="UP000325081"/>
    </source>
</evidence>
<keyword evidence="2" id="KW-0418">Kinase</keyword>
<accession>A0A5A7Q6N5</accession>
<protein>
    <submittedName>
        <fullName evidence="2">Pantothenate kinase-related family protein</fullName>
    </submittedName>
</protein>
<gene>
    <name evidence="2" type="ORF">STAS_16773</name>
</gene>
<keyword evidence="1" id="KW-1133">Transmembrane helix</keyword>
<keyword evidence="1" id="KW-0472">Membrane</keyword>
<dbReference type="SUPFAM" id="SSF111321">
    <property type="entry name" value="AF1104-like"/>
    <property type="match status" value="1"/>
</dbReference>
<dbReference type="EMBL" id="BKCP01005838">
    <property type="protein sequence ID" value="GER40117.1"/>
    <property type="molecule type" value="Genomic_DNA"/>
</dbReference>
<name>A0A5A7Q6N5_STRAF</name>
<feature type="transmembrane region" description="Helical" evidence="1">
    <location>
        <begin position="399"/>
        <end position="417"/>
    </location>
</feature>
<dbReference type="Proteomes" id="UP000325081">
    <property type="component" value="Unassembled WGS sequence"/>
</dbReference>
<feature type="transmembrane region" description="Helical" evidence="1">
    <location>
        <begin position="350"/>
        <end position="369"/>
    </location>
</feature>
<organism evidence="2 3">
    <name type="scientific">Striga asiatica</name>
    <name type="common">Asiatic witchweed</name>
    <name type="synonym">Buchnera asiatica</name>
    <dbReference type="NCBI Taxonomy" id="4170"/>
    <lineage>
        <taxon>Eukaryota</taxon>
        <taxon>Viridiplantae</taxon>
        <taxon>Streptophyta</taxon>
        <taxon>Embryophyta</taxon>
        <taxon>Tracheophyta</taxon>
        <taxon>Spermatophyta</taxon>
        <taxon>Magnoliopsida</taxon>
        <taxon>eudicotyledons</taxon>
        <taxon>Gunneridae</taxon>
        <taxon>Pentapetalae</taxon>
        <taxon>asterids</taxon>
        <taxon>lamiids</taxon>
        <taxon>Lamiales</taxon>
        <taxon>Orobanchaceae</taxon>
        <taxon>Buchnereae</taxon>
        <taxon>Striga</taxon>
    </lineage>
</organism>
<reference evidence="3" key="1">
    <citation type="journal article" date="2019" name="Curr. Biol.">
        <title>Genome Sequence of Striga asiatica Provides Insight into the Evolution of Plant Parasitism.</title>
        <authorList>
            <person name="Yoshida S."/>
            <person name="Kim S."/>
            <person name="Wafula E.K."/>
            <person name="Tanskanen J."/>
            <person name="Kim Y.M."/>
            <person name="Honaas L."/>
            <person name="Yang Z."/>
            <person name="Spallek T."/>
            <person name="Conn C.E."/>
            <person name="Ichihashi Y."/>
            <person name="Cheong K."/>
            <person name="Cui S."/>
            <person name="Der J.P."/>
            <person name="Gundlach H."/>
            <person name="Jiao Y."/>
            <person name="Hori C."/>
            <person name="Ishida J.K."/>
            <person name="Kasahara H."/>
            <person name="Kiba T."/>
            <person name="Kim M.S."/>
            <person name="Koo N."/>
            <person name="Laohavisit A."/>
            <person name="Lee Y.H."/>
            <person name="Lumba S."/>
            <person name="McCourt P."/>
            <person name="Mortimer J.C."/>
            <person name="Mutuku J.M."/>
            <person name="Nomura T."/>
            <person name="Sasaki-Sekimoto Y."/>
            <person name="Seto Y."/>
            <person name="Wang Y."/>
            <person name="Wakatake T."/>
            <person name="Sakakibara H."/>
            <person name="Demura T."/>
            <person name="Yamaguchi S."/>
            <person name="Yoneyama K."/>
            <person name="Manabe R.I."/>
            <person name="Nelson D.C."/>
            <person name="Schulman A.H."/>
            <person name="Timko M.P."/>
            <person name="dePamphilis C.W."/>
            <person name="Choi D."/>
            <person name="Shirasu K."/>
        </authorList>
    </citation>
    <scope>NUCLEOTIDE SEQUENCE [LARGE SCALE GENOMIC DNA]</scope>
    <source>
        <strain evidence="3">cv. UVA1</strain>
    </source>
</reference>
<keyword evidence="2" id="KW-0808">Transferase</keyword>
<sequence>MKNTRHPHNKSKDLTRLTPLLAAARPSHPITTHTKRSHPNRVDHLRVDAKLTPCGDKADGKYQEFVLFIVQCSTVCMLMMAGGVFIGYYLHNKIHGYITTLVTVTYILLLAIRMECLQNWEGDTQPPSVCQSWHGALINDDLTATPTVQLRGNAGRLVFEAALIHKALITTNAYVIANFRANTAEGVSNPVAGVANTAEDVVNTVEGLANEAETALVVINALWIKAASNTSLPALPLSCTPVHMNNQPSGSQEQNIGHRDERSDDITMNLAVEIISDEDATRHHQHAHGAALNEEKDKLLVCITRILSLSLKLAEIFAQDARKNVIIPLYNYKGKVCVQLTPQTPTCWEYIGYVIVVVVVLAANDLPSINDATYSELVEIIAKIIAVVPVLTDNCLHALRAYCLYFFCSLTLVLLFMGRDVE</sequence>
<evidence type="ECO:0000313" key="2">
    <source>
        <dbReference type="EMBL" id="GER40117.1"/>
    </source>
</evidence>
<keyword evidence="3" id="KW-1185">Reference proteome</keyword>